<protein>
    <submittedName>
        <fullName evidence="4">Transcriptional regulator, TetR family</fullName>
    </submittedName>
</protein>
<dbReference type="PROSITE" id="PS50977">
    <property type="entry name" value="HTH_TETR_2"/>
    <property type="match status" value="1"/>
</dbReference>
<dbReference type="Gene3D" id="1.10.357.10">
    <property type="entry name" value="Tetracycline Repressor, domain 2"/>
    <property type="match status" value="1"/>
</dbReference>
<dbReference type="AlphaFoldDB" id="A0A4P8XQL9"/>
<reference evidence="4 5" key="1">
    <citation type="submission" date="2019-05" db="EMBL/GenBank/DDBJ databases">
        <authorList>
            <person name="Chen C."/>
        </authorList>
    </citation>
    <scope>NUCLEOTIDE SEQUENCE [LARGE SCALE GENOMIC DNA]</scope>
    <source>
        <strain evidence="4 5">HB172198</strain>
    </source>
</reference>
<proteinExistence type="predicted"/>
<dbReference type="PANTHER" id="PTHR43479">
    <property type="entry name" value="ACREF/ENVCD OPERON REPRESSOR-RELATED"/>
    <property type="match status" value="1"/>
</dbReference>
<dbReference type="Pfam" id="PF00440">
    <property type="entry name" value="TetR_N"/>
    <property type="match status" value="1"/>
</dbReference>
<evidence type="ECO:0000256" key="2">
    <source>
        <dbReference type="PROSITE-ProRule" id="PRU00335"/>
    </source>
</evidence>
<evidence type="ECO:0000313" key="4">
    <source>
        <dbReference type="EMBL" id="QCT04635.1"/>
    </source>
</evidence>
<dbReference type="KEGG" id="palo:E6C60_3930"/>
<organism evidence="4 5">
    <name type="scientific">Paenibacillus algicola</name>
    <dbReference type="NCBI Taxonomy" id="2565926"/>
    <lineage>
        <taxon>Bacteria</taxon>
        <taxon>Bacillati</taxon>
        <taxon>Bacillota</taxon>
        <taxon>Bacilli</taxon>
        <taxon>Bacillales</taxon>
        <taxon>Paenibacillaceae</taxon>
        <taxon>Paenibacillus</taxon>
    </lineage>
</organism>
<dbReference type="EMBL" id="CP040396">
    <property type="protein sequence ID" value="QCT04635.1"/>
    <property type="molecule type" value="Genomic_DNA"/>
</dbReference>
<dbReference type="PRINTS" id="PR00455">
    <property type="entry name" value="HTHTETR"/>
</dbReference>
<dbReference type="PANTHER" id="PTHR43479:SF22">
    <property type="entry name" value="TRANSCRIPTIONAL REGULATOR, TETR FAMILY"/>
    <property type="match status" value="1"/>
</dbReference>
<keyword evidence="5" id="KW-1185">Reference proteome</keyword>
<dbReference type="OrthoDB" id="9812993at2"/>
<dbReference type="Proteomes" id="UP000300879">
    <property type="component" value="Chromosome"/>
</dbReference>
<dbReference type="RefSeq" id="WP_138227316.1">
    <property type="nucleotide sequence ID" value="NZ_CP040396.1"/>
</dbReference>
<accession>A0A4P8XQL9</accession>
<dbReference type="SUPFAM" id="SSF46689">
    <property type="entry name" value="Homeodomain-like"/>
    <property type="match status" value="1"/>
</dbReference>
<feature type="DNA-binding region" description="H-T-H motif" evidence="2">
    <location>
        <begin position="29"/>
        <end position="48"/>
    </location>
</feature>
<dbReference type="GO" id="GO:0003677">
    <property type="term" value="F:DNA binding"/>
    <property type="evidence" value="ECO:0007669"/>
    <property type="project" value="UniProtKB-UniRule"/>
</dbReference>
<dbReference type="InterPro" id="IPR009057">
    <property type="entry name" value="Homeodomain-like_sf"/>
</dbReference>
<name>A0A4P8XQL9_9BACL</name>
<keyword evidence="1 2" id="KW-0238">DNA-binding</keyword>
<sequence length="306" mass="34801">MADKATEKRQQILSTALQLFSTKGSAGTSMQEIAEVCGMSKGSLYLHFKSKEELERSIYEFIAHRIWDAFVQVEQQTGITPREQLRKQAEILLVHFLEVREFLLRQLFDSPGKHPMDVERCFQSELVQAQIWFKNKLCTVYGEDIEPYTMEIAMFVTGMLGSYIRFLFVPGLPLNVGTLASHLVTMLEDVAASLLRRRPEPLVSLEVWESMGLIPPEKAYHTRHPLVVIKALRTELKQLPMNAADRSDALESLDVLERELVDLQPRRAVLKGMLANLVEIGQGGELLEELRSTLQSVTDFFLPAQK</sequence>
<dbReference type="InterPro" id="IPR050624">
    <property type="entry name" value="HTH-type_Tx_Regulator"/>
</dbReference>
<feature type="domain" description="HTH tetR-type" evidence="3">
    <location>
        <begin position="6"/>
        <end position="66"/>
    </location>
</feature>
<evidence type="ECO:0000256" key="1">
    <source>
        <dbReference type="ARBA" id="ARBA00023125"/>
    </source>
</evidence>
<gene>
    <name evidence="4" type="ORF">E6C60_3930</name>
</gene>
<evidence type="ECO:0000313" key="5">
    <source>
        <dbReference type="Proteomes" id="UP000300879"/>
    </source>
</evidence>
<dbReference type="InterPro" id="IPR001647">
    <property type="entry name" value="HTH_TetR"/>
</dbReference>
<evidence type="ECO:0000259" key="3">
    <source>
        <dbReference type="PROSITE" id="PS50977"/>
    </source>
</evidence>